<dbReference type="GO" id="GO:0003735">
    <property type="term" value="F:structural constituent of ribosome"/>
    <property type="evidence" value="ECO:0007669"/>
    <property type="project" value="TreeGrafter"/>
</dbReference>
<dbReference type="PANTHER" id="PTHR13184">
    <property type="entry name" value="37S RIBOSOMAL PROTEIN S22"/>
    <property type="match status" value="1"/>
</dbReference>
<dbReference type="Pfam" id="PF09243">
    <property type="entry name" value="Rsm22"/>
    <property type="match status" value="1"/>
</dbReference>
<dbReference type="GO" id="GO:0008168">
    <property type="term" value="F:methyltransferase activity"/>
    <property type="evidence" value="ECO:0007669"/>
    <property type="project" value="UniProtKB-KW"/>
</dbReference>
<evidence type="ECO:0000256" key="4">
    <source>
        <dbReference type="ARBA" id="ARBA00023014"/>
    </source>
</evidence>
<dbReference type="Gene3D" id="3.40.50.150">
    <property type="entry name" value="Vaccinia Virus protein VP39"/>
    <property type="match status" value="1"/>
</dbReference>
<dbReference type="SUPFAM" id="SSF53335">
    <property type="entry name" value="S-adenosyl-L-methionine-dependent methyltransferases"/>
    <property type="match status" value="1"/>
</dbReference>
<proteinExistence type="predicted"/>
<name>A0A4R0HAK5_9ACTN</name>
<dbReference type="GO" id="GO:0015935">
    <property type="term" value="C:small ribosomal subunit"/>
    <property type="evidence" value="ECO:0007669"/>
    <property type="project" value="TreeGrafter"/>
</dbReference>
<dbReference type="PANTHER" id="PTHR13184:SF5">
    <property type="entry name" value="METHYLTRANSFERASE-LIKE PROTEIN 17, MITOCHONDRIAL"/>
    <property type="match status" value="1"/>
</dbReference>
<dbReference type="GO" id="GO:0032259">
    <property type="term" value="P:methylation"/>
    <property type="evidence" value="ECO:0007669"/>
    <property type="project" value="UniProtKB-KW"/>
</dbReference>
<dbReference type="InterPro" id="IPR029063">
    <property type="entry name" value="SAM-dependent_MTases_sf"/>
</dbReference>
<keyword evidence="6" id="KW-1185">Reference proteome</keyword>
<dbReference type="InterPro" id="IPR015324">
    <property type="entry name" value="Ribosomal_Rsm22-like"/>
</dbReference>
<protein>
    <submittedName>
        <fullName evidence="5">rRNA methyltransferase</fullName>
    </submittedName>
</protein>
<accession>A0A4R0HAK5</accession>
<keyword evidence="5" id="KW-0489">Methyltransferase</keyword>
<gene>
    <name evidence="5" type="ORF">E0H45_16070</name>
</gene>
<sequence>MSSVDIQLHTALARAVAGVPHHELRGRVAALSHRYRTEQVDDTAPAIRDALDALAYAVVRMPATFRALHAVLSMARRHVDSPFTTHLDFGGGTGSAAWAAAWLWPAIRTEIVERQPAAIRLGKQLAAGNFPSSWRWTSADLRDWTRSAPVEPVDVLTIGYVLNELAADGRHDLIHTAARSATTIVVVEPGTPSGHRRTLDARELLIEQGFTIAAPCPHHGPCPVDWCHFAARLARTELHRVMKDGTRNYEDEKFAYVVATRCPVRSAAARVLTRPIRRKGQVVLDLCTAAGTAERVVVPKSSPSYRTARGASWGDESPPIRR</sequence>
<dbReference type="GO" id="GO:0006412">
    <property type="term" value="P:translation"/>
    <property type="evidence" value="ECO:0007669"/>
    <property type="project" value="InterPro"/>
</dbReference>
<dbReference type="RefSeq" id="WP_131338142.1">
    <property type="nucleotide sequence ID" value="NZ_SJJZ01000002.1"/>
</dbReference>
<dbReference type="EMBL" id="SJJZ01000002">
    <property type="protein sequence ID" value="TCC07501.1"/>
    <property type="molecule type" value="Genomic_DNA"/>
</dbReference>
<dbReference type="AlphaFoldDB" id="A0A4R0HAK5"/>
<dbReference type="GO" id="GO:0046872">
    <property type="term" value="F:metal ion binding"/>
    <property type="evidence" value="ECO:0007669"/>
    <property type="project" value="UniProtKB-KW"/>
</dbReference>
<keyword evidence="5" id="KW-0808">Transferase</keyword>
<dbReference type="Proteomes" id="UP000292346">
    <property type="component" value="Unassembled WGS sequence"/>
</dbReference>
<evidence type="ECO:0000313" key="6">
    <source>
        <dbReference type="Proteomes" id="UP000292346"/>
    </source>
</evidence>
<comment type="caution">
    <text evidence="5">The sequence shown here is derived from an EMBL/GenBank/DDBJ whole genome shotgun (WGS) entry which is preliminary data.</text>
</comment>
<keyword evidence="1" id="KW-0479">Metal-binding</keyword>
<keyword evidence="4" id="KW-0411">Iron-sulfur</keyword>
<dbReference type="OrthoDB" id="9799639at2"/>
<evidence type="ECO:0000256" key="1">
    <source>
        <dbReference type="ARBA" id="ARBA00022723"/>
    </source>
</evidence>
<keyword evidence="3" id="KW-0408">Iron</keyword>
<evidence type="ECO:0000313" key="5">
    <source>
        <dbReference type="EMBL" id="TCC07501.1"/>
    </source>
</evidence>
<evidence type="ECO:0000256" key="2">
    <source>
        <dbReference type="ARBA" id="ARBA00022946"/>
    </source>
</evidence>
<keyword evidence="2" id="KW-0809">Transit peptide</keyword>
<reference evidence="5 6" key="1">
    <citation type="submission" date="2019-02" db="EMBL/GenBank/DDBJ databases">
        <title>Kribbella capetownensis sp. nov. and Kribbella speibonae sp. nov., isolated from soil.</title>
        <authorList>
            <person name="Curtis S.M."/>
            <person name="Norton I."/>
            <person name="Everest G.J."/>
            <person name="Meyers P.R."/>
        </authorList>
    </citation>
    <scope>NUCLEOTIDE SEQUENCE [LARGE SCALE GENOMIC DNA]</scope>
    <source>
        <strain evidence="5 6">KCTC 29219</strain>
    </source>
</reference>
<dbReference type="GO" id="GO:0051536">
    <property type="term" value="F:iron-sulfur cluster binding"/>
    <property type="evidence" value="ECO:0007669"/>
    <property type="project" value="UniProtKB-KW"/>
</dbReference>
<dbReference type="InterPro" id="IPR052571">
    <property type="entry name" value="Mt_RNA_Methyltransferase"/>
</dbReference>
<organism evidence="5 6">
    <name type="scientific">Kribbella soli</name>
    <dbReference type="NCBI Taxonomy" id="1124743"/>
    <lineage>
        <taxon>Bacteria</taxon>
        <taxon>Bacillati</taxon>
        <taxon>Actinomycetota</taxon>
        <taxon>Actinomycetes</taxon>
        <taxon>Propionibacteriales</taxon>
        <taxon>Kribbellaceae</taxon>
        <taxon>Kribbella</taxon>
    </lineage>
</organism>
<evidence type="ECO:0000256" key="3">
    <source>
        <dbReference type="ARBA" id="ARBA00023004"/>
    </source>
</evidence>